<evidence type="ECO:0000313" key="2">
    <source>
        <dbReference type="Proteomes" id="UP001056120"/>
    </source>
</evidence>
<name>A0ACB9A5U6_9ASTR</name>
<organism evidence="1 2">
    <name type="scientific">Smallanthus sonchifolius</name>
    <dbReference type="NCBI Taxonomy" id="185202"/>
    <lineage>
        <taxon>Eukaryota</taxon>
        <taxon>Viridiplantae</taxon>
        <taxon>Streptophyta</taxon>
        <taxon>Embryophyta</taxon>
        <taxon>Tracheophyta</taxon>
        <taxon>Spermatophyta</taxon>
        <taxon>Magnoliopsida</taxon>
        <taxon>eudicotyledons</taxon>
        <taxon>Gunneridae</taxon>
        <taxon>Pentapetalae</taxon>
        <taxon>asterids</taxon>
        <taxon>campanulids</taxon>
        <taxon>Asterales</taxon>
        <taxon>Asteraceae</taxon>
        <taxon>Asteroideae</taxon>
        <taxon>Heliantheae alliance</taxon>
        <taxon>Millerieae</taxon>
        <taxon>Smallanthus</taxon>
    </lineage>
</organism>
<accession>A0ACB9A5U6</accession>
<evidence type="ECO:0000313" key="1">
    <source>
        <dbReference type="EMBL" id="KAI3705512.1"/>
    </source>
</evidence>
<proteinExistence type="predicted"/>
<comment type="caution">
    <text evidence="1">The sequence shown here is derived from an EMBL/GenBank/DDBJ whole genome shotgun (WGS) entry which is preliminary data.</text>
</comment>
<dbReference type="Proteomes" id="UP001056120">
    <property type="component" value="Linkage Group LG25"/>
</dbReference>
<gene>
    <name evidence="1" type="ORF">L1987_75751</name>
</gene>
<reference evidence="1 2" key="2">
    <citation type="journal article" date="2022" name="Mol. Ecol. Resour.">
        <title>The genomes of chicory, endive, great burdock and yacon provide insights into Asteraceae paleo-polyploidization history and plant inulin production.</title>
        <authorList>
            <person name="Fan W."/>
            <person name="Wang S."/>
            <person name="Wang H."/>
            <person name="Wang A."/>
            <person name="Jiang F."/>
            <person name="Liu H."/>
            <person name="Zhao H."/>
            <person name="Xu D."/>
            <person name="Zhang Y."/>
        </authorList>
    </citation>
    <scope>NUCLEOTIDE SEQUENCE [LARGE SCALE GENOMIC DNA]</scope>
    <source>
        <strain evidence="2">cv. Yunnan</strain>
        <tissue evidence="1">Leaves</tissue>
    </source>
</reference>
<protein>
    <submittedName>
        <fullName evidence="1">Uncharacterized protein</fullName>
    </submittedName>
</protein>
<reference evidence="2" key="1">
    <citation type="journal article" date="2022" name="Mol. Ecol. Resour.">
        <title>The genomes of chicory, endive, great burdock and yacon provide insights into Asteraceae palaeo-polyploidization history and plant inulin production.</title>
        <authorList>
            <person name="Fan W."/>
            <person name="Wang S."/>
            <person name="Wang H."/>
            <person name="Wang A."/>
            <person name="Jiang F."/>
            <person name="Liu H."/>
            <person name="Zhao H."/>
            <person name="Xu D."/>
            <person name="Zhang Y."/>
        </authorList>
    </citation>
    <scope>NUCLEOTIDE SEQUENCE [LARGE SCALE GENOMIC DNA]</scope>
    <source>
        <strain evidence="2">cv. Yunnan</strain>
    </source>
</reference>
<sequence>MTELLKKENYDDDDDPLLICLFAVGNIPCDATEEQLVQICEEVGPVVSLWHGLSSPLFVEMPRWGVKRMIGVQCEKGYGAPPCHLMRKDLLM</sequence>
<keyword evidence="2" id="KW-1185">Reference proteome</keyword>
<dbReference type="EMBL" id="CM042042">
    <property type="protein sequence ID" value="KAI3705512.1"/>
    <property type="molecule type" value="Genomic_DNA"/>
</dbReference>